<dbReference type="AlphaFoldDB" id="A0AA88NT85"/>
<dbReference type="Gene3D" id="1.25.40.10">
    <property type="entry name" value="Tetratricopeptide repeat domain"/>
    <property type="match status" value="1"/>
</dbReference>
<dbReference type="InterPro" id="IPR011990">
    <property type="entry name" value="TPR-like_helical_dom_sf"/>
</dbReference>
<comment type="caution">
    <text evidence="1">The sequence shown here is derived from an EMBL/GenBank/DDBJ whole genome shotgun (WGS) entry which is preliminary data.</text>
</comment>
<dbReference type="EMBL" id="JAUPFM010000001">
    <property type="protein sequence ID" value="KAK2862903.1"/>
    <property type="molecule type" value="Genomic_DNA"/>
</dbReference>
<dbReference type="PANTHER" id="PTHR16155">
    <property type="entry name" value="DED DOMAIN-CONTAINING PROTEIN"/>
    <property type="match status" value="1"/>
</dbReference>
<organism evidence="1 2">
    <name type="scientific">Channa striata</name>
    <name type="common">Snakehead murrel</name>
    <name type="synonym">Ophicephalus striatus</name>
    <dbReference type="NCBI Taxonomy" id="64152"/>
    <lineage>
        <taxon>Eukaryota</taxon>
        <taxon>Metazoa</taxon>
        <taxon>Chordata</taxon>
        <taxon>Craniata</taxon>
        <taxon>Vertebrata</taxon>
        <taxon>Euteleostomi</taxon>
        <taxon>Actinopterygii</taxon>
        <taxon>Neopterygii</taxon>
        <taxon>Teleostei</taxon>
        <taxon>Neoteleostei</taxon>
        <taxon>Acanthomorphata</taxon>
        <taxon>Anabantaria</taxon>
        <taxon>Anabantiformes</taxon>
        <taxon>Channoidei</taxon>
        <taxon>Channidae</taxon>
        <taxon>Channa</taxon>
    </lineage>
</organism>
<protein>
    <submittedName>
        <fullName evidence="1">Uncharacterized protein</fullName>
    </submittedName>
</protein>
<reference evidence="1" key="1">
    <citation type="submission" date="2023-07" db="EMBL/GenBank/DDBJ databases">
        <title>Chromosome-level Genome Assembly of Striped Snakehead (Channa striata).</title>
        <authorList>
            <person name="Liu H."/>
        </authorList>
    </citation>
    <scope>NUCLEOTIDE SEQUENCE</scope>
    <source>
        <strain evidence="1">Gz</strain>
        <tissue evidence="1">Muscle</tissue>
    </source>
</reference>
<evidence type="ECO:0000313" key="1">
    <source>
        <dbReference type="EMBL" id="KAK2862903.1"/>
    </source>
</evidence>
<gene>
    <name evidence="1" type="ORF">Q5P01_002436</name>
</gene>
<evidence type="ECO:0000313" key="2">
    <source>
        <dbReference type="Proteomes" id="UP001187415"/>
    </source>
</evidence>
<dbReference type="Proteomes" id="UP001187415">
    <property type="component" value="Unassembled WGS sequence"/>
</dbReference>
<dbReference type="GO" id="GO:0005737">
    <property type="term" value="C:cytoplasm"/>
    <property type="evidence" value="ECO:0007669"/>
    <property type="project" value="TreeGrafter"/>
</dbReference>
<accession>A0AA88NT85</accession>
<name>A0AA88NT85_CHASR</name>
<sequence>MQVLWDSRKTLRCAVLTGSTTDTRNVAKEVVQLYKTGYQRNTVLLLLNDEQILENLQDDIMEEIKNQNVVPRMAVVILFSCVRKAVVLHSDHVVLKRSLSDTEKPKFNEKQEELSERYTDQCGQFHGFNIMQTNFSQDYVRQACTVFGNVRKANRPPKTQLAAFLALLNTYVPGSYLLESQCLDFLRTKSSTYEDFTLEDRMKPFSHLIVTYQQDTGSERRVRMAHTMIAQSCTELMAEAGVTRSDTARNFLNDLCKDEVPHWLLGFVKDMLTKREAKKEVNPFNSAENDETRGRKFEKEMFSRLILDIIKFEENVQSASVLKLASRYFSQNPFFPQALSRVYYLELKDYNQAEKWAEKAKQKDPQNSFIADTLGQVHKTHLKEIMFSEKPDKILFLAHKAIEAFKEEEQLAENEYGTHMKRNNNYRFSQYFNTSGKFGYVEVCDIVFDILQKNNAFKGLGSENNRLNHLVNSLRNDAKKHCDFLNAFLTYSKPGMQKEDSSYNRKAVSSCYSKYAGGPLPDLVMEIVKKFCDNVKDAVSPRGDDTPVSYIVALLKGWPTNGKNNSCNIMEIIQKMGRLYESAYENYFHSRYLRPLLYIGTDDKGALSLFVPTERKDLLLRNETTIKYVKSTDQIFTYLRSQEKLFKFNGKVKNYTVFTKVGDVEIGVKAFMQNSVWIEREVSFYLGFTIRGLEAFDIQTKAAENGNTAQT</sequence>
<proteinExistence type="predicted"/>
<keyword evidence="2" id="KW-1185">Reference proteome</keyword>
<dbReference type="PANTHER" id="PTHR16155:SF18">
    <property type="entry name" value="STERILE ALPHA MOTIF DOMAIN-CONTAINING PROTEIN 9-LIKE"/>
    <property type="match status" value="1"/>
</dbReference>